<dbReference type="GO" id="GO:0010506">
    <property type="term" value="P:regulation of autophagy"/>
    <property type="evidence" value="ECO:0007669"/>
    <property type="project" value="InterPro"/>
</dbReference>
<dbReference type="GO" id="GO:0005524">
    <property type="term" value="F:ATP binding"/>
    <property type="evidence" value="ECO:0007669"/>
    <property type="project" value="UniProtKB-KW"/>
</dbReference>
<accession>A0A8S1SLM1</accession>
<name>A0A8S1SLM1_9CILI</name>
<dbReference type="Proteomes" id="UP000689195">
    <property type="component" value="Unassembled WGS sequence"/>
</dbReference>
<keyword evidence="1" id="KW-0808">Transferase</keyword>
<dbReference type="InterPro" id="IPR008271">
    <property type="entry name" value="Ser/Thr_kinase_AS"/>
</dbReference>
<dbReference type="SMART" id="SM00220">
    <property type="entry name" value="S_TKc"/>
    <property type="match status" value="1"/>
</dbReference>
<gene>
    <name evidence="6" type="ORF">PPENT_87.1.T0090032</name>
</gene>
<dbReference type="EMBL" id="CAJJDO010000009">
    <property type="protein sequence ID" value="CAD8140356.1"/>
    <property type="molecule type" value="Genomic_DNA"/>
</dbReference>
<keyword evidence="2" id="KW-0547">Nucleotide-binding</keyword>
<evidence type="ECO:0000259" key="5">
    <source>
        <dbReference type="PROSITE" id="PS50011"/>
    </source>
</evidence>
<evidence type="ECO:0000313" key="6">
    <source>
        <dbReference type="EMBL" id="CAD8140356.1"/>
    </source>
</evidence>
<comment type="caution">
    <text evidence="6">The sequence shown here is derived from an EMBL/GenBank/DDBJ whole genome shotgun (WGS) entry which is preliminary data.</text>
</comment>
<evidence type="ECO:0000256" key="1">
    <source>
        <dbReference type="ARBA" id="ARBA00022679"/>
    </source>
</evidence>
<proteinExistence type="predicted"/>
<dbReference type="GO" id="GO:0005776">
    <property type="term" value="C:autophagosome"/>
    <property type="evidence" value="ECO:0007669"/>
    <property type="project" value="TreeGrafter"/>
</dbReference>
<keyword evidence="4" id="KW-0067">ATP-binding</keyword>
<keyword evidence="7" id="KW-1185">Reference proteome</keyword>
<dbReference type="AlphaFoldDB" id="A0A8S1SLM1"/>
<sequence length="576" mass="69075">MSQRIQTQIENNQHINQISEEIQIKKDYQNFILIENSISKTIYECIRKQSDQKYIVYQLQTQSFQQNIPHLIQKLNQQRLVNLIHPENIYYEQNCIYMTQQKFLDTFRLQNCRKRLNKQLQLFLVTQLCITLQELNRRSFPPYILSLNNIYIIEGVLHLSLIHFNFEEIEYNYFESFKQFVNQYFHVNEYCKDNFENTTDNLLSIQKSDYDLGCIKMNFFKKIFQINDLKAQSIGFNSFTYTSSRPSLFQIYPQIKNEIFIKVPRIIDEDDIEVNQYRQIQNERELMFNEQLIDNSKFATFFAYFRIQKIPFFIFLKYPLTLHDLFEESSQKIDHPLKNLQYKFAMQLALALTELHKMQILHRDIKPQNVFLTNLDCHMANLKIADFDRSRKMNQQDCNQDDPNGDYSVFSSTYDFNPPEAFGTKYDFSSDIWQFGLTLFQMANNGIYPPVKTTKVFQDEDYLKINLDFIKQVLQDKQYINQDYVYLISRCLEFNSDQRITLNNFIQHLRKIRIDMNDQDDVLEPDQYEYSEQSTSNLDSTICWKNFTFGESKSPNWNLNELTQSTGDTSIFIQDQ</sequence>
<dbReference type="GO" id="GO:0000407">
    <property type="term" value="C:phagophore assembly site"/>
    <property type="evidence" value="ECO:0007669"/>
    <property type="project" value="TreeGrafter"/>
</dbReference>
<protein>
    <recommendedName>
        <fullName evidence="5">Protein kinase domain-containing protein</fullName>
    </recommendedName>
</protein>
<dbReference type="PROSITE" id="PS50011">
    <property type="entry name" value="PROTEIN_KINASE_DOM"/>
    <property type="match status" value="1"/>
</dbReference>
<evidence type="ECO:0000256" key="4">
    <source>
        <dbReference type="ARBA" id="ARBA00022840"/>
    </source>
</evidence>
<evidence type="ECO:0000256" key="2">
    <source>
        <dbReference type="ARBA" id="ARBA00022741"/>
    </source>
</evidence>
<dbReference type="GO" id="GO:0000045">
    <property type="term" value="P:autophagosome assembly"/>
    <property type="evidence" value="ECO:0007669"/>
    <property type="project" value="TreeGrafter"/>
</dbReference>
<reference evidence="6" key="1">
    <citation type="submission" date="2021-01" db="EMBL/GenBank/DDBJ databases">
        <authorList>
            <consortium name="Genoscope - CEA"/>
            <person name="William W."/>
        </authorList>
    </citation>
    <scope>NUCLEOTIDE SEQUENCE</scope>
</reference>
<dbReference type="InterPro" id="IPR000719">
    <property type="entry name" value="Prot_kinase_dom"/>
</dbReference>
<keyword evidence="3" id="KW-0418">Kinase</keyword>
<dbReference type="GO" id="GO:0016020">
    <property type="term" value="C:membrane"/>
    <property type="evidence" value="ECO:0007669"/>
    <property type="project" value="TreeGrafter"/>
</dbReference>
<dbReference type="PANTHER" id="PTHR24348">
    <property type="entry name" value="SERINE/THREONINE-PROTEIN KINASE UNC-51-RELATED"/>
    <property type="match status" value="1"/>
</dbReference>
<dbReference type="Pfam" id="PF00069">
    <property type="entry name" value="Pkinase"/>
    <property type="match status" value="1"/>
</dbReference>
<dbReference type="GO" id="GO:0004674">
    <property type="term" value="F:protein serine/threonine kinase activity"/>
    <property type="evidence" value="ECO:0007669"/>
    <property type="project" value="InterPro"/>
</dbReference>
<dbReference type="OrthoDB" id="303048at2759"/>
<evidence type="ECO:0000313" key="7">
    <source>
        <dbReference type="Proteomes" id="UP000689195"/>
    </source>
</evidence>
<feature type="domain" description="Protein kinase" evidence="5">
    <location>
        <begin position="226"/>
        <end position="511"/>
    </location>
</feature>
<dbReference type="PROSITE" id="PS00108">
    <property type="entry name" value="PROTEIN_KINASE_ST"/>
    <property type="match status" value="1"/>
</dbReference>
<organism evidence="6 7">
    <name type="scientific">Paramecium pentaurelia</name>
    <dbReference type="NCBI Taxonomy" id="43138"/>
    <lineage>
        <taxon>Eukaryota</taxon>
        <taxon>Sar</taxon>
        <taxon>Alveolata</taxon>
        <taxon>Ciliophora</taxon>
        <taxon>Intramacronucleata</taxon>
        <taxon>Oligohymenophorea</taxon>
        <taxon>Peniculida</taxon>
        <taxon>Parameciidae</taxon>
        <taxon>Paramecium</taxon>
    </lineage>
</organism>
<dbReference type="InterPro" id="IPR045269">
    <property type="entry name" value="Atg1-like"/>
</dbReference>
<evidence type="ECO:0000256" key="3">
    <source>
        <dbReference type="ARBA" id="ARBA00022777"/>
    </source>
</evidence>
<dbReference type="PANTHER" id="PTHR24348:SF22">
    <property type="entry name" value="NON-SPECIFIC SERINE_THREONINE PROTEIN KINASE"/>
    <property type="match status" value="1"/>
</dbReference>
<dbReference type="GO" id="GO:0005829">
    <property type="term" value="C:cytosol"/>
    <property type="evidence" value="ECO:0007669"/>
    <property type="project" value="TreeGrafter"/>
</dbReference>